<protein>
    <submittedName>
        <fullName evidence="1">Sel1 repeat family protein</fullName>
    </submittedName>
</protein>
<dbReference type="Proteomes" id="UP000463868">
    <property type="component" value="Chromosome"/>
</dbReference>
<dbReference type="SUPFAM" id="SSF81901">
    <property type="entry name" value="HCP-like"/>
    <property type="match status" value="1"/>
</dbReference>
<dbReference type="RefSeq" id="WP_005089908.1">
    <property type="nucleotide sequence ID" value="NZ_CP031972.1"/>
</dbReference>
<sequence length="248" mass="28527">MLKNKLLLGSTSIVICSLIACTNLNKQDKFPTLEEECKLAGSSSKQCEIFNLKDLSLDEKENLMGWVYLNGLDNIKPNYDKAYYWFEKAAKANNHEAINSLGMIYFAGLGKDKDFQKAEEYFLEANKYGSKDAKLNLAELYRVKDFGRSPDFEKAERWYLLGVQDNPSRAYEGLSKMYLDQENYEKAFSFSEKAAELGNPEAQYNLGVFFEQGVYVKKDKKQAKYWYEKAAKQGHLNAINNLNILRNK</sequence>
<name>A0A380UKQ6_ACIHA</name>
<organism evidence="1 2">
    <name type="scientific">Acinetobacter haemolyticus</name>
    <dbReference type="NCBI Taxonomy" id="29430"/>
    <lineage>
        <taxon>Bacteria</taxon>
        <taxon>Pseudomonadati</taxon>
        <taxon>Pseudomonadota</taxon>
        <taxon>Gammaproteobacteria</taxon>
        <taxon>Moraxellales</taxon>
        <taxon>Moraxellaceae</taxon>
        <taxon>Acinetobacter</taxon>
    </lineage>
</organism>
<dbReference type="AlphaFoldDB" id="A0A380UKQ6"/>
<dbReference type="PANTHER" id="PTHR11102">
    <property type="entry name" value="SEL-1-LIKE PROTEIN"/>
    <property type="match status" value="1"/>
</dbReference>
<evidence type="ECO:0000313" key="1">
    <source>
        <dbReference type="EMBL" id="QHI13024.1"/>
    </source>
</evidence>
<dbReference type="PANTHER" id="PTHR11102:SF160">
    <property type="entry name" value="ERAD-ASSOCIATED E3 UBIQUITIN-PROTEIN LIGASE COMPONENT HRD3"/>
    <property type="match status" value="1"/>
</dbReference>
<dbReference type="PROSITE" id="PS51257">
    <property type="entry name" value="PROKAR_LIPOPROTEIN"/>
    <property type="match status" value="1"/>
</dbReference>
<dbReference type="InterPro" id="IPR011990">
    <property type="entry name" value="TPR-like_helical_dom_sf"/>
</dbReference>
<dbReference type="SMART" id="SM00671">
    <property type="entry name" value="SEL1"/>
    <property type="match status" value="5"/>
</dbReference>
<dbReference type="InterPro" id="IPR050767">
    <property type="entry name" value="Sel1_AlgK"/>
</dbReference>
<dbReference type="PROSITE" id="PS50005">
    <property type="entry name" value="TPR"/>
    <property type="match status" value="1"/>
</dbReference>
<reference evidence="1 2" key="1">
    <citation type="submission" date="2018-08" db="EMBL/GenBank/DDBJ databases">
        <title>Analysis of the genomic diversity of Mexican Acinetobacter haemolyticus clinical isolates.</title>
        <authorList>
            <person name="Castro-Jaimes S."/>
            <person name="Cevallos M.A."/>
        </authorList>
    </citation>
    <scope>NUCLEOTIDE SEQUENCE [LARGE SCALE GENOMIC DNA]</scope>
    <source>
        <strain evidence="1 2">AN43</strain>
    </source>
</reference>
<dbReference type="InterPro" id="IPR019734">
    <property type="entry name" value="TPR_rpt"/>
</dbReference>
<dbReference type="EMBL" id="CP031976">
    <property type="protein sequence ID" value="QHI13024.1"/>
    <property type="molecule type" value="Genomic_DNA"/>
</dbReference>
<gene>
    <name evidence="1" type="ORF">AhaeAN43_06365</name>
</gene>
<accession>A0A380UKQ6</accession>
<dbReference type="InterPro" id="IPR006597">
    <property type="entry name" value="Sel1-like"/>
</dbReference>
<evidence type="ECO:0000313" key="2">
    <source>
        <dbReference type="Proteomes" id="UP000463868"/>
    </source>
</evidence>
<dbReference type="Pfam" id="PF08238">
    <property type="entry name" value="Sel1"/>
    <property type="match status" value="5"/>
</dbReference>
<proteinExistence type="predicted"/>
<dbReference type="Gene3D" id="1.25.40.10">
    <property type="entry name" value="Tetratricopeptide repeat domain"/>
    <property type="match status" value="1"/>
</dbReference>